<keyword evidence="2" id="KW-1185">Reference proteome</keyword>
<dbReference type="Proteomes" id="UP000829398">
    <property type="component" value="Chromosome 2"/>
</dbReference>
<dbReference type="EMBL" id="CM039171">
    <property type="protein sequence ID" value="KAH9792733.1"/>
    <property type="molecule type" value="Genomic_DNA"/>
</dbReference>
<name>A0ACB8N4V3_CITSI</name>
<accession>A0ACB8N4V3</accession>
<evidence type="ECO:0000313" key="2">
    <source>
        <dbReference type="Proteomes" id="UP000829398"/>
    </source>
</evidence>
<reference evidence="2" key="1">
    <citation type="journal article" date="2023" name="Hortic. Res.">
        <title>A chromosome-level phased genome enabling allele-level studies in sweet orange: a case study on citrus Huanglongbing tolerance.</title>
        <authorList>
            <person name="Wu B."/>
            <person name="Yu Q."/>
            <person name="Deng Z."/>
            <person name="Duan Y."/>
            <person name="Luo F."/>
            <person name="Gmitter F. Jr."/>
        </authorList>
    </citation>
    <scope>NUCLEOTIDE SEQUENCE [LARGE SCALE GENOMIC DNA]</scope>
    <source>
        <strain evidence="2">cv. Valencia</strain>
    </source>
</reference>
<evidence type="ECO:0000313" key="1">
    <source>
        <dbReference type="EMBL" id="KAH9792733.1"/>
    </source>
</evidence>
<comment type="caution">
    <text evidence="1">The sequence shown here is derived from an EMBL/GenBank/DDBJ whole genome shotgun (WGS) entry which is preliminary data.</text>
</comment>
<proteinExistence type="predicted"/>
<organism evidence="1 2">
    <name type="scientific">Citrus sinensis</name>
    <name type="common">Sweet orange</name>
    <name type="synonym">Citrus aurantium var. sinensis</name>
    <dbReference type="NCBI Taxonomy" id="2711"/>
    <lineage>
        <taxon>Eukaryota</taxon>
        <taxon>Viridiplantae</taxon>
        <taxon>Streptophyta</taxon>
        <taxon>Embryophyta</taxon>
        <taxon>Tracheophyta</taxon>
        <taxon>Spermatophyta</taxon>
        <taxon>Magnoliopsida</taxon>
        <taxon>eudicotyledons</taxon>
        <taxon>Gunneridae</taxon>
        <taxon>Pentapetalae</taxon>
        <taxon>rosids</taxon>
        <taxon>malvids</taxon>
        <taxon>Sapindales</taxon>
        <taxon>Rutaceae</taxon>
        <taxon>Aurantioideae</taxon>
        <taxon>Citrus</taxon>
    </lineage>
</organism>
<gene>
    <name evidence="1" type="ORF">KPL71_004254</name>
</gene>
<protein>
    <submittedName>
        <fullName evidence="1">Uncharacterized protein</fullName>
    </submittedName>
</protein>
<sequence>MTYMDPHDVDVEDKADWSSRTETIFIRILHDHVKKGDLQTSTFTKKIWTTISDELFEQSQKRFNVGQLKSKFNRLCKKHREFSDLIAYTGFGWDLVSNTVTSSKAVWAEYIKRVPGVKSYRKKGFEHYQTLGEIFNTTTAYGHLCFSSNQVPLSSDEDRELEEDYLGHGNLFPRPGQKKRPRRPVATSTKRGKKNKSEFDSYFKMTSSMMNASMEMVKCKSTESTSQCVEKWSIEECIEAMEKLGDIDGHTYNKLMDNLVPNNEWRKAFLSMPEHRKKYWLTSL</sequence>